<dbReference type="GO" id="GO:0019843">
    <property type="term" value="F:rRNA binding"/>
    <property type="evidence" value="ECO:0007669"/>
    <property type="project" value="UniProtKB-UniRule"/>
</dbReference>
<dbReference type="SMART" id="SM00739">
    <property type="entry name" value="KOW"/>
    <property type="match status" value="1"/>
</dbReference>
<dbReference type="Proteomes" id="UP000054785">
    <property type="component" value="Unassembled WGS sequence"/>
</dbReference>
<dbReference type="InterPro" id="IPR041988">
    <property type="entry name" value="Ribosomal_uL24_KOW"/>
</dbReference>
<evidence type="ECO:0000256" key="4">
    <source>
        <dbReference type="ARBA" id="ARBA00035206"/>
    </source>
</evidence>
<keyword evidence="5" id="KW-0699">rRNA-binding</keyword>
<organism evidence="6 7">
    <name type="scientific">Legionella geestiana</name>
    <dbReference type="NCBI Taxonomy" id="45065"/>
    <lineage>
        <taxon>Bacteria</taxon>
        <taxon>Pseudomonadati</taxon>
        <taxon>Pseudomonadota</taxon>
        <taxon>Gammaproteobacteria</taxon>
        <taxon>Legionellales</taxon>
        <taxon>Legionellaceae</taxon>
        <taxon>Legionella</taxon>
    </lineage>
</organism>
<dbReference type="RefSeq" id="WP_028386039.1">
    <property type="nucleotide sequence ID" value="NZ_CAAAHN010000011.1"/>
</dbReference>
<dbReference type="GO" id="GO:1990904">
    <property type="term" value="C:ribonucleoprotein complex"/>
    <property type="evidence" value="ECO:0007669"/>
    <property type="project" value="UniProtKB-KW"/>
</dbReference>
<dbReference type="HAMAP" id="MF_01326_B">
    <property type="entry name" value="Ribosomal_uL24_B"/>
    <property type="match status" value="1"/>
</dbReference>
<dbReference type="SUPFAM" id="SSF50104">
    <property type="entry name" value="Translation proteins SH3-like domain"/>
    <property type="match status" value="1"/>
</dbReference>
<sequence>MNRIRSGDSVIVTAGKSKGHIGKIKRVKDDRVWVEGANLVKKHVKPNPQLNVQGGIITREASLHVSNVAHYNSALKKADRIGFRFIEVDGVQKKVRYFKSNDQVIDEVSR</sequence>
<name>A0A0W0TTI4_9GAMM</name>
<evidence type="ECO:0000313" key="7">
    <source>
        <dbReference type="Proteomes" id="UP000054785"/>
    </source>
</evidence>
<dbReference type="InterPro" id="IPR008991">
    <property type="entry name" value="Translation_prot_SH3-like_sf"/>
</dbReference>
<dbReference type="Gene3D" id="2.30.30.30">
    <property type="match status" value="1"/>
</dbReference>
<dbReference type="OrthoDB" id="9807419at2"/>
<comment type="function">
    <text evidence="5">One of the proteins that surrounds the polypeptide exit tunnel on the outside of the subunit.</text>
</comment>
<dbReference type="PANTHER" id="PTHR12903">
    <property type="entry name" value="MITOCHONDRIAL RIBOSOMAL PROTEIN L24"/>
    <property type="match status" value="1"/>
</dbReference>
<dbReference type="InterPro" id="IPR014722">
    <property type="entry name" value="Rib_uL2_dom2"/>
</dbReference>
<evidence type="ECO:0000256" key="3">
    <source>
        <dbReference type="ARBA" id="ARBA00023274"/>
    </source>
</evidence>
<dbReference type="CDD" id="cd06089">
    <property type="entry name" value="KOW_RPL26"/>
    <property type="match status" value="1"/>
</dbReference>
<dbReference type="Pfam" id="PF17136">
    <property type="entry name" value="ribosomal_L24"/>
    <property type="match status" value="1"/>
</dbReference>
<dbReference type="InterPro" id="IPR003256">
    <property type="entry name" value="Ribosomal_uL24"/>
</dbReference>
<keyword evidence="2 5" id="KW-0689">Ribosomal protein</keyword>
<comment type="subunit">
    <text evidence="5">Part of the 50S ribosomal subunit.</text>
</comment>
<reference evidence="6 7" key="1">
    <citation type="submission" date="2015-11" db="EMBL/GenBank/DDBJ databases">
        <title>Genomic analysis of 38 Legionella species identifies large and diverse effector repertoires.</title>
        <authorList>
            <person name="Burstein D."/>
            <person name="Amaro F."/>
            <person name="Zusman T."/>
            <person name="Lifshitz Z."/>
            <person name="Cohen O."/>
            <person name="Gilbert J.A."/>
            <person name="Pupko T."/>
            <person name="Shuman H.A."/>
            <person name="Segal G."/>
        </authorList>
    </citation>
    <scope>NUCLEOTIDE SEQUENCE [LARGE SCALE GENOMIC DNA]</scope>
    <source>
        <strain evidence="6 7">ATCC 49504</strain>
    </source>
</reference>
<dbReference type="GO" id="GO:0003735">
    <property type="term" value="F:structural constituent of ribosome"/>
    <property type="evidence" value="ECO:0007669"/>
    <property type="project" value="InterPro"/>
</dbReference>
<dbReference type="InterPro" id="IPR057264">
    <property type="entry name" value="Ribosomal_uL24_C"/>
</dbReference>
<comment type="similarity">
    <text evidence="1 5">Belongs to the universal ribosomal protein uL24 family.</text>
</comment>
<protein>
    <recommendedName>
        <fullName evidence="4 5">Large ribosomal subunit protein uL24</fullName>
    </recommendedName>
</protein>
<dbReference type="PATRIC" id="fig|45065.4.peg.1432"/>
<dbReference type="GO" id="GO:0005840">
    <property type="term" value="C:ribosome"/>
    <property type="evidence" value="ECO:0007669"/>
    <property type="project" value="UniProtKB-KW"/>
</dbReference>
<dbReference type="NCBIfam" id="TIGR01079">
    <property type="entry name" value="rplX_bact"/>
    <property type="match status" value="1"/>
</dbReference>
<dbReference type="InterPro" id="IPR005824">
    <property type="entry name" value="KOW"/>
</dbReference>
<comment type="function">
    <text evidence="5">One of two assembly initiator proteins, it binds directly to the 5'-end of the 23S rRNA, where it nucleates assembly of the 50S subunit.</text>
</comment>
<proteinExistence type="inferred from homology"/>
<dbReference type="STRING" id="45065.Lgee_1325"/>
<evidence type="ECO:0000256" key="1">
    <source>
        <dbReference type="ARBA" id="ARBA00010618"/>
    </source>
</evidence>
<gene>
    <name evidence="5 6" type="primary">rplX</name>
    <name evidence="6" type="ORF">Lgee_1325</name>
</gene>
<dbReference type="AlphaFoldDB" id="A0A0W0TTI4"/>
<dbReference type="EMBL" id="LNYC01000051">
    <property type="protein sequence ID" value="KTC99059.1"/>
    <property type="molecule type" value="Genomic_DNA"/>
</dbReference>
<keyword evidence="5" id="KW-0694">RNA-binding</keyword>
<accession>A0A0W0TTI4</accession>
<comment type="caution">
    <text evidence="6">The sequence shown here is derived from an EMBL/GenBank/DDBJ whole genome shotgun (WGS) entry which is preliminary data.</text>
</comment>
<keyword evidence="7" id="KW-1185">Reference proteome</keyword>
<evidence type="ECO:0000256" key="2">
    <source>
        <dbReference type="ARBA" id="ARBA00022980"/>
    </source>
</evidence>
<evidence type="ECO:0000313" key="6">
    <source>
        <dbReference type="EMBL" id="KTC99059.1"/>
    </source>
</evidence>
<dbReference type="Pfam" id="PF00467">
    <property type="entry name" value="KOW"/>
    <property type="match status" value="1"/>
</dbReference>
<dbReference type="GO" id="GO:0006412">
    <property type="term" value="P:translation"/>
    <property type="evidence" value="ECO:0007669"/>
    <property type="project" value="UniProtKB-UniRule"/>
</dbReference>
<evidence type="ECO:0000256" key="5">
    <source>
        <dbReference type="HAMAP-Rule" id="MF_01326"/>
    </source>
</evidence>
<keyword evidence="3 5" id="KW-0687">Ribonucleoprotein</keyword>